<feature type="region of interest" description="Disordered" evidence="1">
    <location>
        <begin position="1"/>
        <end position="68"/>
    </location>
</feature>
<name>A0A8G1R1P6_9EURO</name>
<proteinExistence type="predicted"/>
<dbReference type="RefSeq" id="XP_025515865.1">
    <property type="nucleotide sequence ID" value="XM_025658659.1"/>
</dbReference>
<keyword evidence="3" id="KW-1185">Reference proteome</keyword>
<feature type="compositionally biased region" description="Basic residues" evidence="1">
    <location>
        <begin position="13"/>
        <end position="28"/>
    </location>
</feature>
<dbReference type="Proteomes" id="UP000249526">
    <property type="component" value="Unassembled WGS sequence"/>
</dbReference>
<evidence type="ECO:0000313" key="3">
    <source>
        <dbReference type="Proteomes" id="UP000249526"/>
    </source>
</evidence>
<dbReference type="GeneID" id="37162061"/>
<sequence>MPSEAADEWPKTSRQKAAKKAQNARRAKHEAMKKRTEHARQHRTKPDLSKGLFKSQPENDIANAGSTSQDWDLETLSAEEEPRVIGQLIRVWGALPTAVADVYPDRYLPVWELLVKKEQDWNVVVNWINSAVLARCGRQALKGKCVPRVLGCDLLKALNMQSPVEPVSNEDLSMINGKFNRLGLITLAATSYEKGKKGSKHDA</sequence>
<evidence type="ECO:0000256" key="1">
    <source>
        <dbReference type="SAM" id="MobiDB-lite"/>
    </source>
</evidence>
<reference evidence="2 3" key="1">
    <citation type="submission" date="2018-02" db="EMBL/GenBank/DDBJ databases">
        <title>The genomes of Aspergillus section Nigri reveals drivers in fungal speciation.</title>
        <authorList>
            <consortium name="DOE Joint Genome Institute"/>
            <person name="Vesth T.C."/>
            <person name="Nybo J."/>
            <person name="Theobald S."/>
            <person name="Brandl J."/>
            <person name="Frisvad J.C."/>
            <person name="Nielsen K.F."/>
            <person name="Lyhne E.K."/>
            <person name="Kogle M.E."/>
            <person name="Kuo A."/>
            <person name="Riley R."/>
            <person name="Clum A."/>
            <person name="Nolan M."/>
            <person name="Lipzen A."/>
            <person name="Salamov A."/>
            <person name="Henrissat B."/>
            <person name="Wiebenga A."/>
            <person name="De vries R.P."/>
            <person name="Grigoriev I.V."/>
            <person name="Mortensen U.H."/>
            <person name="Andersen M.R."/>
            <person name="Baker S.E."/>
        </authorList>
    </citation>
    <scope>NUCLEOTIDE SEQUENCE [LARGE SCALE GENOMIC DNA]</scope>
    <source>
        <strain evidence="2 3">CBS 112811</strain>
    </source>
</reference>
<accession>A0A8G1R1P6</accession>
<evidence type="ECO:0000313" key="2">
    <source>
        <dbReference type="EMBL" id="RAH57943.1"/>
    </source>
</evidence>
<gene>
    <name evidence="2" type="ORF">BO85DRAFT_438173</name>
</gene>
<dbReference type="EMBL" id="KZ825061">
    <property type="protein sequence ID" value="RAH57943.1"/>
    <property type="molecule type" value="Genomic_DNA"/>
</dbReference>
<dbReference type="AlphaFoldDB" id="A0A8G1R1P6"/>
<protein>
    <submittedName>
        <fullName evidence="2">Uncharacterized protein</fullName>
    </submittedName>
</protein>
<organism evidence="2 3">
    <name type="scientific">Aspergillus piperis CBS 112811</name>
    <dbReference type="NCBI Taxonomy" id="1448313"/>
    <lineage>
        <taxon>Eukaryota</taxon>
        <taxon>Fungi</taxon>
        <taxon>Dikarya</taxon>
        <taxon>Ascomycota</taxon>
        <taxon>Pezizomycotina</taxon>
        <taxon>Eurotiomycetes</taxon>
        <taxon>Eurotiomycetidae</taxon>
        <taxon>Eurotiales</taxon>
        <taxon>Aspergillaceae</taxon>
        <taxon>Aspergillus</taxon>
        <taxon>Aspergillus subgen. Circumdati</taxon>
    </lineage>
</organism>